<protein>
    <submittedName>
        <fullName evidence="2">Uncharacterized protein</fullName>
    </submittedName>
</protein>
<feature type="transmembrane region" description="Helical" evidence="1">
    <location>
        <begin position="85"/>
        <end position="104"/>
    </location>
</feature>
<dbReference type="EMBL" id="CAVNYO010000440">
    <property type="protein sequence ID" value="CAK5280842.1"/>
    <property type="molecule type" value="Genomic_DNA"/>
</dbReference>
<dbReference type="Proteomes" id="UP001295794">
    <property type="component" value="Unassembled WGS sequence"/>
</dbReference>
<dbReference type="AlphaFoldDB" id="A0AAD2K5Z9"/>
<dbReference type="PANTHER" id="PTHR40465:SF1">
    <property type="entry name" value="DUF6534 DOMAIN-CONTAINING PROTEIN"/>
    <property type="match status" value="1"/>
</dbReference>
<keyword evidence="1" id="KW-0812">Transmembrane</keyword>
<keyword evidence="1" id="KW-1133">Transmembrane helix</keyword>
<evidence type="ECO:0000313" key="2">
    <source>
        <dbReference type="EMBL" id="CAK5280842.1"/>
    </source>
</evidence>
<proteinExistence type="predicted"/>
<evidence type="ECO:0000313" key="3">
    <source>
        <dbReference type="Proteomes" id="UP001295794"/>
    </source>
</evidence>
<feature type="transmembrane region" description="Helical" evidence="1">
    <location>
        <begin position="44"/>
        <end position="65"/>
    </location>
</feature>
<sequence>MSISNTVGALIIGAFFASMLSGVVHVSTFFYYRTYPTDPIHFKALVAIVWLLDTLHTAFIWEGTWNYIVPQIESQTLLLDRIPNGVPISVVLTATLTFFVHNFFAHRIYLLSKKNWIMSAPVVCFWCRAYC</sequence>
<gene>
    <name evidence="2" type="ORF">MYCIT1_LOCUS31518</name>
</gene>
<keyword evidence="1" id="KW-0472">Membrane</keyword>
<dbReference type="PANTHER" id="PTHR40465">
    <property type="entry name" value="CHROMOSOME 1, WHOLE GENOME SHOTGUN SEQUENCE"/>
    <property type="match status" value="1"/>
</dbReference>
<comment type="caution">
    <text evidence="2">The sequence shown here is derived from an EMBL/GenBank/DDBJ whole genome shotgun (WGS) entry which is preliminary data.</text>
</comment>
<accession>A0AAD2K5Z9</accession>
<reference evidence="2" key="1">
    <citation type="submission" date="2023-11" db="EMBL/GenBank/DDBJ databases">
        <authorList>
            <person name="De Vega J J."/>
            <person name="De Vega J J."/>
        </authorList>
    </citation>
    <scope>NUCLEOTIDE SEQUENCE</scope>
</reference>
<keyword evidence="3" id="KW-1185">Reference proteome</keyword>
<organism evidence="2 3">
    <name type="scientific">Mycena citricolor</name>
    <dbReference type="NCBI Taxonomy" id="2018698"/>
    <lineage>
        <taxon>Eukaryota</taxon>
        <taxon>Fungi</taxon>
        <taxon>Dikarya</taxon>
        <taxon>Basidiomycota</taxon>
        <taxon>Agaricomycotina</taxon>
        <taxon>Agaricomycetes</taxon>
        <taxon>Agaricomycetidae</taxon>
        <taxon>Agaricales</taxon>
        <taxon>Marasmiineae</taxon>
        <taxon>Mycenaceae</taxon>
        <taxon>Mycena</taxon>
    </lineage>
</organism>
<feature type="transmembrane region" description="Helical" evidence="1">
    <location>
        <begin position="6"/>
        <end position="32"/>
    </location>
</feature>
<name>A0AAD2K5Z9_9AGAR</name>
<evidence type="ECO:0000256" key="1">
    <source>
        <dbReference type="SAM" id="Phobius"/>
    </source>
</evidence>